<accession>A0A7H2BHP2</accession>
<keyword evidence="3" id="KW-1185">Reference proteome</keyword>
<evidence type="ECO:0000313" key="2">
    <source>
        <dbReference type="EMBL" id="QNV39188.1"/>
    </source>
</evidence>
<feature type="compositionally biased region" description="Basic and acidic residues" evidence="1">
    <location>
        <begin position="43"/>
        <end position="66"/>
    </location>
</feature>
<dbReference type="RefSeq" id="WP_068173204.1">
    <property type="nucleotide sequence ID" value="NZ_BAAAHX010000002.1"/>
</dbReference>
<reference evidence="2 3" key="1">
    <citation type="submission" date="2020-09" db="EMBL/GenBank/DDBJ databases">
        <title>Investigation of environmental microbe.</title>
        <authorList>
            <person name="Ou Y."/>
            <person name="Kang Q."/>
        </authorList>
    </citation>
    <scope>NUCLEOTIDE SEQUENCE [LARGE SCALE GENOMIC DNA]</scope>
    <source>
        <strain evidence="2 3">KJZ-9</strain>
    </source>
</reference>
<protein>
    <submittedName>
        <fullName evidence="2">SPOR domain-containing protein</fullName>
    </submittedName>
</protein>
<proteinExistence type="predicted"/>
<evidence type="ECO:0000313" key="3">
    <source>
        <dbReference type="Proteomes" id="UP000516421"/>
    </source>
</evidence>
<gene>
    <name evidence="2" type="ORF">IDM48_07115</name>
</gene>
<organism evidence="2 3">
    <name type="scientific">Rothia amarae</name>
    <dbReference type="NCBI Taxonomy" id="169480"/>
    <lineage>
        <taxon>Bacteria</taxon>
        <taxon>Bacillati</taxon>
        <taxon>Actinomycetota</taxon>
        <taxon>Actinomycetes</taxon>
        <taxon>Micrococcales</taxon>
        <taxon>Micrococcaceae</taxon>
        <taxon>Rothia</taxon>
    </lineage>
</organism>
<feature type="region of interest" description="Disordered" evidence="1">
    <location>
        <begin position="42"/>
        <end position="66"/>
    </location>
</feature>
<dbReference type="EMBL" id="CP061538">
    <property type="protein sequence ID" value="QNV39188.1"/>
    <property type="molecule type" value="Genomic_DNA"/>
</dbReference>
<sequence>MAIEDLSGARDEKFWYNLSTGQVEKGQQSKITELWGPFDTAEEASHAMEKAKARNEELDAQKDSWL</sequence>
<dbReference type="KEGG" id="rama:IDM48_07115"/>
<dbReference type="Proteomes" id="UP000516421">
    <property type="component" value="Chromosome"/>
</dbReference>
<name>A0A7H2BHP2_9MICC</name>
<evidence type="ECO:0000256" key="1">
    <source>
        <dbReference type="SAM" id="MobiDB-lite"/>
    </source>
</evidence>
<dbReference type="AlphaFoldDB" id="A0A7H2BHP2"/>